<dbReference type="Proteomes" id="UP000828390">
    <property type="component" value="Unassembled WGS sequence"/>
</dbReference>
<dbReference type="EMBL" id="JAIWYP010000004">
    <property type="protein sequence ID" value="KAH3838416.1"/>
    <property type="molecule type" value="Genomic_DNA"/>
</dbReference>
<organism evidence="2 3">
    <name type="scientific">Dreissena polymorpha</name>
    <name type="common">Zebra mussel</name>
    <name type="synonym">Mytilus polymorpha</name>
    <dbReference type="NCBI Taxonomy" id="45954"/>
    <lineage>
        <taxon>Eukaryota</taxon>
        <taxon>Metazoa</taxon>
        <taxon>Spiralia</taxon>
        <taxon>Lophotrochozoa</taxon>
        <taxon>Mollusca</taxon>
        <taxon>Bivalvia</taxon>
        <taxon>Autobranchia</taxon>
        <taxon>Heteroconchia</taxon>
        <taxon>Euheterodonta</taxon>
        <taxon>Imparidentia</taxon>
        <taxon>Neoheterodontei</taxon>
        <taxon>Myida</taxon>
        <taxon>Dreissenoidea</taxon>
        <taxon>Dreissenidae</taxon>
        <taxon>Dreissena</taxon>
    </lineage>
</organism>
<feature type="region of interest" description="Disordered" evidence="1">
    <location>
        <begin position="24"/>
        <end position="69"/>
    </location>
</feature>
<evidence type="ECO:0000313" key="3">
    <source>
        <dbReference type="Proteomes" id="UP000828390"/>
    </source>
</evidence>
<reference evidence="2" key="2">
    <citation type="submission" date="2020-11" db="EMBL/GenBank/DDBJ databases">
        <authorList>
            <person name="McCartney M.A."/>
            <person name="Auch B."/>
            <person name="Kono T."/>
            <person name="Mallez S."/>
            <person name="Becker A."/>
            <person name="Gohl D.M."/>
            <person name="Silverstein K.A.T."/>
            <person name="Koren S."/>
            <person name="Bechman K.B."/>
            <person name="Herman A."/>
            <person name="Abrahante J.E."/>
            <person name="Garbe J."/>
        </authorList>
    </citation>
    <scope>NUCLEOTIDE SEQUENCE</scope>
    <source>
        <strain evidence="2">Duluth1</strain>
        <tissue evidence="2">Whole animal</tissue>
    </source>
</reference>
<keyword evidence="3" id="KW-1185">Reference proteome</keyword>
<evidence type="ECO:0000313" key="2">
    <source>
        <dbReference type="EMBL" id="KAH3838416.1"/>
    </source>
</evidence>
<reference evidence="2" key="1">
    <citation type="journal article" date="2019" name="bioRxiv">
        <title>The Genome of the Zebra Mussel, Dreissena polymorpha: A Resource for Invasive Species Research.</title>
        <authorList>
            <person name="McCartney M.A."/>
            <person name="Auch B."/>
            <person name="Kono T."/>
            <person name="Mallez S."/>
            <person name="Zhang Y."/>
            <person name="Obille A."/>
            <person name="Becker A."/>
            <person name="Abrahante J.E."/>
            <person name="Garbe J."/>
            <person name="Badalamenti J.P."/>
            <person name="Herman A."/>
            <person name="Mangelson H."/>
            <person name="Liachko I."/>
            <person name="Sullivan S."/>
            <person name="Sone E.D."/>
            <person name="Koren S."/>
            <person name="Silverstein K.A.T."/>
            <person name="Beckman K.B."/>
            <person name="Gohl D.M."/>
        </authorList>
    </citation>
    <scope>NUCLEOTIDE SEQUENCE</scope>
    <source>
        <strain evidence="2">Duluth1</strain>
        <tissue evidence="2">Whole animal</tissue>
    </source>
</reference>
<proteinExistence type="predicted"/>
<comment type="caution">
    <text evidence="2">The sequence shown here is derived from an EMBL/GenBank/DDBJ whole genome shotgun (WGS) entry which is preliminary data.</text>
</comment>
<gene>
    <name evidence="2" type="ORF">DPMN_111825</name>
</gene>
<accession>A0A9D4KEZ7</accession>
<protein>
    <submittedName>
        <fullName evidence="2">Uncharacterized protein</fullName>
    </submittedName>
</protein>
<dbReference type="AlphaFoldDB" id="A0A9D4KEZ7"/>
<sequence length="130" mass="14238">MSSLMTSSRFHPCAAAPMRGLYGGGRDHTSAADPEVVSPAEVSRTSGETVHTSREVKTPRHSLPVPGPMDAINGVSHGMWSSDEALKSSTWRKLTAHFVVTYHDGRNAFKIIFGILTKDNEIVHHEQCIR</sequence>
<name>A0A9D4KEZ7_DREPO</name>
<evidence type="ECO:0000256" key="1">
    <source>
        <dbReference type="SAM" id="MobiDB-lite"/>
    </source>
</evidence>